<dbReference type="OrthoDB" id="4250245at2"/>
<dbReference type="PANTHER" id="PTHR35011">
    <property type="entry name" value="2,3-DIKETO-L-GULONATE TRAP TRANSPORTER SMALL PERMEASE PROTEIN YIAM"/>
    <property type="match status" value="1"/>
</dbReference>
<accession>A0A1Y5T1R0</accession>
<dbReference type="InterPro" id="IPR055348">
    <property type="entry name" value="DctQ"/>
</dbReference>
<feature type="transmembrane region" description="Helical" evidence="9">
    <location>
        <begin position="66"/>
        <end position="84"/>
    </location>
</feature>
<dbReference type="EMBL" id="FWFS01000008">
    <property type="protein sequence ID" value="SLN54001.1"/>
    <property type="molecule type" value="Genomic_DNA"/>
</dbReference>
<feature type="transmembrane region" description="Helical" evidence="9">
    <location>
        <begin position="18"/>
        <end position="37"/>
    </location>
</feature>
<keyword evidence="4 9" id="KW-0997">Cell inner membrane</keyword>
<keyword evidence="5 9" id="KW-0812">Transmembrane</keyword>
<keyword evidence="12" id="KW-1185">Reference proteome</keyword>
<evidence type="ECO:0000256" key="9">
    <source>
        <dbReference type="RuleBase" id="RU369079"/>
    </source>
</evidence>
<dbReference type="InterPro" id="IPR007387">
    <property type="entry name" value="TRAP_DctQ"/>
</dbReference>
<keyword evidence="6 9" id="KW-1133">Transmembrane helix</keyword>
<keyword evidence="7 9" id="KW-0472">Membrane</keyword>
<comment type="function">
    <text evidence="9">Part of the tripartite ATP-independent periplasmic (TRAP) transport system.</text>
</comment>
<comment type="subunit">
    <text evidence="9">The complex comprises the extracytoplasmic solute receptor protein and the two transmembrane proteins.</text>
</comment>
<dbReference type="GO" id="GO:0005886">
    <property type="term" value="C:plasma membrane"/>
    <property type="evidence" value="ECO:0007669"/>
    <property type="project" value="UniProtKB-SubCell"/>
</dbReference>
<keyword evidence="3" id="KW-1003">Cell membrane</keyword>
<gene>
    <name evidence="11" type="ORF">AQS8620_02374</name>
</gene>
<feature type="transmembrane region" description="Helical" evidence="9">
    <location>
        <begin position="105"/>
        <end position="126"/>
    </location>
</feature>
<evidence type="ECO:0000256" key="2">
    <source>
        <dbReference type="ARBA" id="ARBA00022448"/>
    </source>
</evidence>
<dbReference type="Proteomes" id="UP000193862">
    <property type="component" value="Unassembled WGS sequence"/>
</dbReference>
<dbReference type="AlphaFoldDB" id="A0A1Y5T1R0"/>
<name>A0A1Y5T1R0_9RHOB</name>
<organism evidence="11 12">
    <name type="scientific">Aquimixticola soesokkakensis</name>
    <dbReference type="NCBI Taxonomy" id="1519096"/>
    <lineage>
        <taxon>Bacteria</taxon>
        <taxon>Pseudomonadati</taxon>
        <taxon>Pseudomonadota</taxon>
        <taxon>Alphaproteobacteria</taxon>
        <taxon>Rhodobacterales</taxon>
        <taxon>Paracoccaceae</taxon>
        <taxon>Aquimixticola</taxon>
    </lineage>
</organism>
<sequence>MTKPTSVVQKFLCFPGKLVSWLVIPLALSIVLSVIAARQGWSVLIDWEGSVPLFGEALTVNSLVDLQWYIFSAIVLFGGIWAHLEDRHVTVDFVALGFSARTRTLISLFGNLFLLLPLCLLVMWFGSKFAMTAFATGEGSIQGGLTAHWLIKGALPVSFGLLGLAALLRAAQALRQLITKQYGDIHDATPTSGD</sequence>
<evidence type="ECO:0000256" key="7">
    <source>
        <dbReference type="ARBA" id="ARBA00023136"/>
    </source>
</evidence>
<dbReference type="RefSeq" id="WP_085837083.1">
    <property type="nucleotide sequence ID" value="NZ_FWFS01000008.1"/>
</dbReference>
<protein>
    <recommendedName>
        <fullName evidence="9">TRAP transporter small permease protein</fullName>
    </recommendedName>
</protein>
<evidence type="ECO:0000256" key="6">
    <source>
        <dbReference type="ARBA" id="ARBA00022989"/>
    </source>
</evidence>
<reference evidence="11 12" key="1">
    <citation type="submission" date="2017-03" db="EMBL/GenBank/DDBJ databases">
        <authorList>
            <person name="Afonso C.L."/>
            <person name="Miller P.J."/>
            <person name="Scott M.A."/>
            <person name="Spackman E."/>
            <person name="Goraichik I."/>
            <person name="Dimitrov K.M."/>
            <person name="Suarez D.L."/>
            <person name="Swayne D.E."/>
        </authorList>
    </citation>
    <scope>NUCLEOTIDE SEQUENCE [LARGE SCALE GENOMIC DNA]</scope>
    <source>
        <strain evidence="11 12">CECT 8620</strain>
    </source>
</reference>
<evidence type="ECO:0000256" key="1">
    <source>
        <dbReference type="ARBA" id="ARBA00004429"/>
    </source>
</evidence>
<comment type="similarity">
    <text evidence="8 9">Belongs to the TRAP transporter small permease family.</text>
</comment>
<comment type="subcellular location">
    <subcellularLocation>
        <location evidence="1 9">Cell inner membrane</location>
        <topology evidence="1 9">Multi-pass membrane protein</topology>
    </subcellularLocation>
</comment>
<feature type="transmembrane region" description="Helical" evidence="9">
    <location>
        <begin position="146"/>
        <end position="168"/>
    </location>
</feature>
<evidence type="ECO:0000259" key="10">
    <source>
        <dbReference type="Pfam" id="PF04290"/>
    </source>
</evidence>
<evidence type="ECO:0000313" key="12">
    <source>
        <dbReference type="Proteomes" id="UP000193862"/>
    </source>
</evidence>
<dbReference type="GO" id="GO:0022857">
    <property type="term" value="F:transmembrane transporter activity"/>
    <property type="evidence" value="ECO:0007669"/>
    <property type="project" value="UniProtKB-UniRule"/>
</dbReference>
<evidence type="ECO:0000256" key="3">
    <source>
        <dbReference type="ARBA" id="ARBA00022475"/>
    </source>
</evidence>
<evidence type="ECO:0000256" key="8">
    <source>
        <dbReference type="ARBA" id="ARBA00038436"/>
    </source>
</evidence>
<keyword evidence="2 9" id="KW-0813">Transport</keyword>
<feature type="domain" description="Tripartite ATP-independent periplasmic transporters DctQ component" evidence="10">
    <location>
        <begin position="64"/>
        <end position="175"/>
    </location>
</feature>
<evidence type="ECO:0000256" key="5">
    <source>
        <dbReference type="ARBA" id="ARBA00022692"/>
    </source>
</evidence>
<dbReference type="Pfam" id="PF04290">
    <property type="entry name" value="DctQ"/>
    <property type="match status" value="1"/>
</dbReference>
<dbReference type="PANTHER" id="PTHR35011:SF4">
    <property type="entry name" value="SLL1102 PROTEIN"/>
    <property type="match status" value="1"/>
</dbReference>
<evidence type="ECO:0000256" key="4">
    <source>
        <dbReference type="ARBA" id="ARBA00022519"/>
    </source>
</evidence>
<evidence type="ECO:0000313" key="11">
    <source>
        <dbReference type="EMBL" id="SLN54001.1"/>
    </source>
</evidence>
<proteinExistence type="inferred from homology"/>